<sequence>MNIPIKKIMSILAYFLLGFILFGLLYFVADFVLSRIPATRAPIAYAQNGVQVFLLSNGVHTDIVLPVQHKEMNWSKVFPYANTIGRDTTQNWIAIGWGDKGFYLNTPEWKDLKLKTALVAGLGIGETALHVTYYKELYENEHCRPTKITEAQYQRLIDYVMESIEKDSLGRSILIDTDAQYNDHDAFYEAIGAYSLLFSCNTWTNDALRYANMPAGIWTVFDRGILRHYPQGG</sequence>
<feature type="transmembrane region" description="Helical" evidence="1">
    <location>
        <begin position="12"/>
        <end position="33"/>
    </location>
</feature>
<protein>
    <recommendedName>
        <fullName evidence="4">Urease-associated protein</fullName>
    </recommendedName>
</protein>
<keyword evidence="1" id="KW-1133">Transmembrane helix</keyword>
<dbReference type="Pfam" id="PF09601">
    <property type="entry name" value="DUF2459"/>
    <property type="match status" value="1"/>
</dbReference>
<name>A0A0B8T803_9SPHI</name>
<dbReference type="EMBL" id="JJMU01000032">
    <property type="protein sequence ID" value="KGE13985.1"/>
    <property type="molecule type" value="Genomic_DNA"/>
</dbReference>
<gene>
    <name evidence="2" type="ORF">DI53_2179</name>
</gene>
<dbReference type="AlphaFoldDB" id="A0A0B8T803"/>
<dbReference type="NCBIfam" id="TIGR02117">
    <property type="entry name" value="chp_urease_rgn"/>
    <property type="match status" value="1"/>
</dbReference>
<dbReference type="PATRIC" id="fig|1229276.3.peg.2241"/>
<dbReference type="STRING" id="1229276.DI53_2179"/>
<dbReference type="Proteomes" id="UP000031802">
    <property type="component" value="Unassembled WGS sequence"/>
</dbReference>
<keyword evidence="1" id="KW-0472">Membrane</keyword>
<accession>A0A0B8T803</accession>
<evidence type="ECO:0008006" key="4">
    <source>
        <dbReference type="Google" id="ProtNLM"/>
    </source>
</evidence>
<comment type="caution">
    <text evidence="2">The sequence shown here is derived from an EMBL/GenBank/DDBJ whole genome shotgun (WGS) entry which is preliminary data.</text>
</comment>
<dbReference type="InterPro" id="IPR011727">
    <property type="entry name" value="CHP02117"/>
</dbReference>
<reference evidence="3" key="1">
    <citation type="submission" date="2014-04" db="EMBL/GenBank/DDBJ databases">
        <title>Whole-Genome optical mapping and complete genome sequence of Sphingobacterium deserti sp. nov., a new spaces isolated from desert in the west of China.</title>
        <authorList>
            <person name="Teng C."/>
            <person name="Zhou Z."/>
            <person name="Li X."/>
            <person name="Chen M."/>
            <person name="Lin M."/>
            <person name="Wang L."/>
            <person name="Su S."/>
            <person name="Zhang C."/>
            <person name="Zhang W."/>
        </authorList>
    </citation>
    <scope>NUCLEOTIDE SEQUENCE [LARGE SCALE GENOMIC DNA]</scope>
    <source>
        <strain evidence="3">ACCC05744</strain>
    </source>
</reference>
<keyword evidence="1" id="KW-0812">Transmembrane</keyword>
<evidence type="ECO:0000313" key="3">
    <source>
        <dbReference type="Proteomes" id="UP000031802"/>
    </source>
</evidence>
<reference evidence="2 3" key="2">
    <citation type="journal article" date="2015" name="PLoS ONE">
        <title>Whole-Genome Optical Mapping and Finished Genome Sequence of Sphingobacterium deserti sp. nov., a New Species Isolated from the Western Desert of China.</title>
        <authorList>
            <person name="Teng C."/>
            <person name="Zhou Z."/>
            <person name="Molnar I."/>
            <person name="Li X."/>
            <person name="Tang R."/>
            <person name="Chen M."/>
            <person name="Wang L."/>
            <person name="Su S."/>
            <person name="Zhang W."/>
            <person name="Lin M."/>
        </authorList>
    </citation>
    <scope>NUCLEOTIDE SEQUENCE [LARGE SCALE GENOMIC DNA]</scope>
    <source>
        <strain evidence="3">ACCC05744</strain>
    </source>
</reference>
<proteinExistence type="predicted"/>
<evidence type="ECO:0000313" key="2">
    <source>
        <dbReference type="EMBL" id="KGE13985.1"/>
    </source>
</evidence>
<evidence type="ECO:0000256" key="1">
    <source>
        <dbReference type="SAM" id="Phobius"/>
    </source>
</evidence>
<organism evidence="2 3">
    <name type="scientific">Sphingobacterium deserti</name>
    <dbReference type="NCBI Taxonomy" id="1229276"/>
    <lineage>
        <taxon>Bacteria</taxon>
        <taxon>Pseudomonadati</taxon>
        <taxon>Bacteroidota</taxon>
        <taxon>Sphingobacteriia</taxon>
        <taxon>Sphingobacteriales</taxon>
        <taxon>Sphingobacteriaceae</taxon>
        <taxon>Sphingobacterium</taxon>
    </lineage>
</organism>
<keyword evidence="3" id="KW-1185">Reference proteome</keyword>
<dbReference type="eggNOG" id="ENOG502Z9A2">
    <property type="taxonomic scope" value="Bacteria"/>
</dbReference>